<feature type="compositionally biased region" description="Polar residues" evidence="1">
    <location>
        <begin position="365"/>
        <end position="375"/>
    </location>
</feature>
<keyword evidence="4" id="KW-1185">Reference proteome</keyword>
<dbReference type="Pfam" id="PF17963">
    <property type="entry name" value="Big_9"/>
    <property type="match status" value="1"/>
</dbReference>
<evidence type="ECO:0000313" key="3">
    <source>
        <dbReference type="EMBL" id="MBV4359059.1"/>
    </source>
</evidence>
<evidence type="ECO:0000313" key="4">
    <source>
        <dbReference type="Proteomes" id="UP000812270"/>
    </source>
</evidence>
<feature type="region of interest" description="Disordered" evidence="1">
    <location>
        <begin position="351"/>
        <end position="375"/>
    </location>
</feature>
<proteinExistence type="predicted"/>
<dbReference type="NCBIfam" id="TIGR04183">
    <property type="entry name" value="Por_Secre_tail"/>
    <property type="match status" value="1"/>
</dbReference>
<dbReference type="InterPro" id="IPR044023">
    <property type="entry name" value="Ig_7"/>
</dbReference>
<reference evidence="3" key="1">
    <citation type="submission" date="2021-06" db="EMBL/GenBank/DDBJ databases">
        <authorList>
            <person name="Huq M.A."/>
        </authorList>
    </citation>
    <scope>NUCLEOTIDE SEQUENCE</scope>
    <source>
        <strain evidence="3">MAH-26</strain>
    </source>
</reference>
<protein>
    <submittedName>
        <fullName evidence="3">T9SS type A sorting domain-containing protein</fullName>
    </submittedName>
</protein>
<accession>A0A9E2W5N2</accession>
<name>A0A9E2W5N2_9BACT</name>
<comment type="caution">
    <text evidence="3">The sequence shown here is derived from an EMBL/GenBank/DDBJ whole genome shotgun (WGS) entry which is preliminary data.</text>
</comment>
<sequence>MIYLYMYTEGSPIVRHTIFDSLNYNFKPPGYVKLGFSGGTGFGTNVQEIYNLQVLPHDSLAVVGAALDSLAACKNNSLVFDPAANDTSHNGPPPLSKGRDMNRATIDLDTLMEGIQQTRVLQDTGTFTVNSQGIVTFTPVAAFEGEAVIYYSIQDLYGAKSYGAPIKANIRTNTGDAITILKDTVAACSPNTADLTSSSVYTTTSPGTVAYFKDAAGTTPVDDPTQVGQNGIYYIELAGADGCTDIKPVTVNISNNSLSPAAYPGSSCEDAQVLLKTGGAVAGEAYRWWDSETSGNPLHVSDSYLDSTYTTPVLSTTTSYWVEKYLTSPFGCVSTTRTKVTATINTASLAPDAGPDQSLAERSTEGSLQASPLTSDEVSQGAIGYWRFLSGPASPVIQNSGNNTTAVNGLNGNGDYLFTWTVQLNTCSKTDTVLLRIGAPLPVIYTDISATFWQDQVVLKWTTATEWNNRGFAVQRSLDGVHFEKIGFVDATTSNSTEQTSYHFEDNVTGITSSRLYYRLQQIDIDGDFAYSRILTVVKGSKELQAQLYPNPFTATELRMTINTPVTETVTLRVVDPTGRLIQTEKLQVEKGSSNIGLLSMSQLTSGLYYAEIWVGHKRAGIVKLVKR</sequence>
<dbReference type="InterPro" id="IPR026444">
    <property type="entry name" value="Secre_tail"/>
</dbReference>
<feature type="domain" description="Ig-like" evidence="2">
    <location>
        <begin position="264"/>
        <end position="345"/>
    </location>
</feature>
<organism evidence="3 4">
    <name type="scientific">Pinibacter aurantiacus</name>
    <dbReference type="NCBI Taxonomy" id="2851599"/>
    <lineage>
        <taxon>Bacteria</taxon>
        <taxon>Pseudomonadati</taxon>
        <taxon>Bacteroidota</taxon>
        <taxon>Chitinophagia</taxon>
        <taxon>Chitinophagales</taxon>
        <taxon>Chitinophagaceae</taxon>
        <taxon>Pinibacter</taxon>
    </lineage>
</organism>
<dbReference type="Proteomes" id="UP000812270">
    <property type="component" value="Unassembled WGS sequence"/>
</dbReference>
<dbReference type="Pfam" id="PF19081">
    <property type="entry name" value="Ig_7"/>
    <property type="match status" value="1"/>
</dbReference>
<dbReference type="AlphaFoldDB" id="A0A9E2W5N2"/>
<dbReference type="RefSeq" id="WP_217792898.1">
    <property type="nucleotide sequence ID" value="NZ_JAHSPG010000014.1"/>
</dbReference>
<gene>
    <name evidence="3" type="ORF">KTO63_17965</name>
</gene>
<dbReference type="EMBL" id="JAHSPG010000014">
    <property type="protein sequence ID" value="MBV4359059.1"/>
    <property type="molecule type" value="Genomic_DNA"/>
</dbReference>
<evidence type="ECO:0000259" key="2">
    <source>
        <dbReference type="Pfam" id="PF19081"/>
    </source>
</evidence>
<evidence type="ECO:0000256" key="1">
    <source>
        <dbReference type="SAM" id="MobiDB-lite"/>
    </source>
</evidence>